<protein>
    <submittedName>
        <fullName evidence="3">Uncharacterized protein</fullName>
    </submittedName>
</protein>
<sequence>MFGYCTTLLVMISAIVVISTDDTLDFKRQRQKLKAILMLPSHVVATKRCMTRLLEKSSNNTALANRVRAQSPCPNFLATIESIQPVVDLAVKDMYYKYQTVQSPGWMHVLPIDVDCGNQTEAAQGFLEAREQKGGVNVIFGPATIVCRYPEYPFIPTIPLPRPSRYPDHDPSGAGLLVLLTYFYDQNKLL</sequence>
<keyword evidence="1" id="KW-0732">Signal</keyword>
<name>A0A915IXE2_ROMCU</name>
<accession>A0A915IXE2</accession>
<keyword evidence="2" id="KW-1185">Reference proteome</keyword>
<organism evidence="2 3">
    <name type="scientific">Romanomermis culicivorax</name>
    <name type="common">Nematode worm</name>
    <dbReference type="NCBI Taxonomy" id="13658"/>
    <lineage>
        <taxon>Eukaryota</taxon>
        <taxon>Metazoa</taxon>
        <taxon>Ecdysozoa</taxon>
        <taxon>Nematoda</taxon>
        <taxon>Enoplea</taxon>
        <taxon>Dorylaimia</taxon>
        <taxon>Mermithida</taxon>
        <taxon>Mermithoidea</taxon>
        <taxon>Mermithidae</taxon>
        <taxon>Romanomermis</taxon>
    </lineage>
</organism>
<dbReference type="AlphaFoldDB" id="A0A915IXE2"/>
<dbReference type="WBParaSite" id="nRc.2.0.1.t18432-RA">
    <property type="protein sequence ID" value="nRc.2.0.1.t18432-RA"/>
    <property type="gene ID" value="nRc.2.0.1.g18432"/>
</dbReference>
<evidence type="ECO:0000313" key="3">
    <source>
        <dbReference type="WBParaSite" id="nRc.2.0.1.t18432-RA"/>
    </source>
</evidence>
<evidence type="ECO:0000313" key="2">
    <source>
        <dbReference type="Proteomes" id="UP000887565"/>
    </source>
</evidence>
<evidence type="ECO:0000256" key="1">
    <source>
        <dbReference type="SAM" id="SignalP"/>
    </source>
</evidence>
<proteinExistence type="predicted"/>
<dbReference type="Proteomes" id="UP000887565">
    <property type="component" value="Unplaced"/>
</dbReference>
<reference evidence="3" key="1">
    <citation type="submission" date="2022-11" db="UniProtKB">
        <authorList>
            <consortium name="WormBaseParasite"/>
        </authorList>
    </citation>
    <scope>IDENTIFICATION</scope>
</reference>
<feature type="chain" id="PRO_5037610658" evidence="1">
    <location>
        <begin position="21"/>
        <end position="190"/>
    </location>
</feature>
<feature type="signal peptide" evidence="1">
    <location>
        <begin position="1"/>
        <end position="20"/>
    </location>
</feature>